<dbReference type="GeneID" id="56348034"/>
<dbReference type="RefSeq" id="WP_047944915.1">
    <property type="nucleotide sequence ID" value="NZ_CP053989.1"/>
</dbReference>
<reference evidence="1 2" key="1">
    <citation type="submission" date="2015-05" db="EMBL/GenBank/DDBJ databases">
        <title>Whole genome sequence and identification of bacterial endophytes from Costus igneus.</title>
        <authorList>
            <person name="Lee Y.P."/>
            <person name="Gan H.M."/>
            <person name="Eng W."/>
            <person name="Wheatley M.S."/>
            <person name="Caraballo A."/>
            <person name="Polter S."/>
            <person name="Savka M.A."/>
            <person name="Hudson A.O."/>
        </authorList>
    </citation>
    <scope>NUCLEOTIDE SEQUENCE [LARGE SCALE GENOMIC DNA]</scope>
    <source>
        <strain evidence="1 2">RIT379</strain>
    </source>
</reference>
<sequence length="87" mass="10290">MDVFNGLVGEQMRIMEKLLYLQGELERCEEIEAQLLILQKETELKEVQIEISNMKEELKKIQKIFELQTEKVIKVYQENELKLSSSS</sequence>
<dbReference type="AlphaFoldDB" id="A0A0J1KJN0"/>
<dbReference type="OrthoDB" id="2942102at2"/>
<name>A0A0J1KJN0_NIACI</name>
<dbReference type="EMBL" id="LDPH01000051">
    <property type="protein sequence ID" value="KLV16795.1"/>
    <property type="molecule type" value="Genomic_DNA"/>
</dbReference>
<evidence type="ECO:0000313" key="2">
    <source>
        <dbReference type="Proteomes" id="UP000036045"/>
    </source>
</evidence>
<dbReference type="PATRIC" id="fig|1397.4.peg.4546"/>
<comment type="caution">
    <text evidence="1">The sequence shown here is derived from an EMBL/GenBank/DDBJ whole genome shotgun (WGS) entry which is preliminary data.</text>
</comment>
<organism evidence="1 2">
    <name type="scientific">Niallia circulans</name>
    <name type="common">Bacillus circulans</name>
    <dbReference type="NCBI Taxonomy" id="1397"/>
    <lineage>
        <taxon>Bacteria</taxon>
        <taxon>Bacillati</taxon>
        <taxon>Bacillota</taxon>
        <taxon>Bacilli</taxon>
        <taxon>Bacillales</taxon>
        <taxon>Bacillaceae</taxon>
        <taxon>Niallia</taxon>
    </lineage>
</organism>
<dbReference type="InterPro" id="IPR025572">
    <property type="entry name" value="YgaB"/>
</dbReference>
<proteinExistence type="predicted"/>
<dbReference type="Proteomes" id="UP000036045">
    <property type="component" value="Unassembled WGS sequence"/>
</dbReference>
<keyword evidence="2" id="KW-1185">Reference proteome</keyword>
<dbReference type="Pfam" id="PF14182">
    <property type="entry name" value="YgaB"/>
    <property type="match status" value="1"/>
</dbReference>
<evidence type="ECO:0000313" key="1">
    <source>
        <dbReference type="EMBL" id="KLV16795.1"/>
    </source>
</evidence>
<gene>
    <name evidence="1" type="ORF">ABW02_25065</name>
</gene>
<accession>A0A0J1KJN0</accession>
<protein>
    <submittedName>
        <fullName evidence="1">Uncharacterized protein</fullName>
    </submittedName>
</protein>